<dbReference type="EMBL" id="WVBC01000030">
    <property type="protein sequence ID" value="NKT78154.1"/>
    <property type="molecule type" value="Genomic_DNA"/>
</dbReference>
<dbReference type="AlphaFoldDB" id="A0A9Q2Y0Q7"/>
<gene>
    <name evidence="1" type="ORF">GS441_19010</name>
    <name evidence="2" type="ORF">GS882_08210</name>
    <name evidence="3" type="ORF">GS882_08560</name>
</gene>
<organism evidence="3 4">
    <name type="scientific">Rhodococcus hoagii</name>
    <name type="common">Corynebacterium equii</name>
    <dbReference type="NCBI Taxonomy" id="43767"/>
    <lineage>
        <taxon>Bacteria</taxon>
        <taxon>Bacillati</taxon>
        <taxon>Actinomycetota</taxon>
        <taxon>Actinomycetes</taxon>
        <taxon>Mycobacteriales</taxon>
        <taxon>Nocardiaceae</taxon>
        <taxon>Prescottella</taxon>
    </lineage>
</organism>
<dbReference type="Proteomes" id="UP000808906">
    <property type="component" value="Unassembled WGS sequence"/>
</dbReference>
<dbReference type="RefSeq" id="WP_084846567.1">
    <property type="nucleotide sequence ID" value="NZ_JAJNNF010000077.1"/>
</dbReference>
<reference evidence="1" key="1">
    <citation type="submission" date="2019-11" db="EMBL/GenBank/DDBJ databases">
        <title>Spread of Macrolides and rifampicin resistant Rhodococcus equi in clinical isolates in the USA.</title>
        <authorList>
            <person name="Alvarez-Narvaez S."/>
            <person name="Huber L."/>
            <person name="Cohen N.D."/>
            <person name="Slovis N."/>
            <person name="Greiter M."/>
            <person name="Giguere S."/>
            <person name="Hart K."/>
        </authorList>
    </citation>
    <scope>NUCLEOTIDE SEQUENCE</scope>
    <source>
        <strain evidence="1">Lh_17</strain>
    </source>
</reference>
<evidence type="ECO:0000313" key="2">
    <source>
        <dbReference type="EMBL" id="NKT78086.1"/>
    </source>
</evidence>
<evidence type="ECO:0000313" key="3">
    <source>
        <dbReference type="EMBL" id="NKT78154.1"/>
    </source>
</evidence>
<dbReference type="EMBL" id="WUXR01000012">
    <property type="protein sequence ID" value="MBM4567433.1"/>
    <property type="molecule type" value="Genomic_DNA"/>
</dbReference>
<dbReference type="Proteomes" id="UP000603463">
    <property type="component" value="Unassembled WGS sequence"/>
</dbReference>
<sequence>MRAIQRKAIDAYLDGIKAGKPADHGVFGLMLTVNDPTLRRWLIAVRLHERVTEHRAATAELVTNDNPVQDTVIDVLRYRVEDHIRYATVRLAIEGDLDDVMCVEMPLHDLEIRRAA</sequence>
<accession>A0A9Q2Y0Q7</accession>
<protein>
    <submittedName>
        <fullName evidence="3">Uncharacterized protein</fullName>
    </submittedName>
</protein>
<proteinExistence type="predicted"/>
<reference evidence="3" key="2">
    <citation type="journal article" date="2020" name="Environ. Microbiol.">
        <title>The novel and transferable erm(51) gene confers Macrolides, Lincosamides, and Streptogramins B (MLSB) resistance to clonal Rhodococcus equi in the environment.</title>
        <authorList>
            <person name="Huber L."/>
            <person name="Giguere S."/>
            <person name="Slovis N.M."/>
            <person name="Alvarez-Narvaez S."/>
            <person name="Hart K.A."/>
            <person name="Greiter M."/>
            <person name="Morris E.R.A."/>
            <person name="Cohen N.D."/>
        </authorList>
    </citation>
    <scope>NUCLEOTIDE SEQUENCE</scope>
    <source>
        <strain evidence="3">Lh_116_1</strain>
    </source>
</reference>
<dbReference type="EMBL" id="WVBC01000030">
    <property type="protein sequence ID" value="NKT78086.1"/>
    <property type="molecule type" value="Genomic_DNA"/>
</dbReference>
<evidence type="ECO:0000313" key="4">
    <source>
        <dbReference type="Proteomes" id="UP000603463"/>
    </source>
</evidence>
<comment type="caution">
    <text evidence="3">The sequence shown here is derived from an EMBL/GenBank/DDBJ whole genome shotgun (WGS) entry which is preliminary data.</text>
</comment>
<name>A0A9Q2Y0Q7_RHOHA</name>
<evidence type="ECO:0000313" key="1">
    <source>
        <dbReference type="EMBL" id="MBM4567433.1"/>
    </source>
</evidence>